<keyword evidence="15" id="KW-1185">Reference proteome</keyword>
<feature type="region of interest" description="Interaction with substrate tRNA" evidence="10">
    <location>
        <begin position="268"/>
        <end position="275"/>
    </location>
</feature>
<evidence type="ECO:0000256" key="5">
    <source>
        <dbReference type="ARBA" id="ARBA00022694"/>
    </source>
</evidence>
<accession>A0ABY5TSN9</accession>
<evidence type="ECO:0000256" key="4">
    <source>
        <dbReference type="ARBA" id="ARBA00022679"/>
    </source>
</evidence>
<name>A0ABY5TSN9_9GAMM</name>
<dbReference type="Gene3D" id="3.40.50.300">
    <property type="entry name" value="P-loop containing nucleotide triphosphate hydrolases"/>
    <property type="match status" value="1"/>
</dbReference>
<feature type="site" description="Interaction with substrate tRNA" evidence="10">
    <location>
        <position position="115"/>
    </location>
</feature>
<keyword evidence="6 10" id="KW-0547">Nucleotide-binding</keyword>
<evidence type="ECO:0000256" key="11">
    <source>
        <dbReference type="RuleBase" id="RU003783"/>
    </source>
</evidence>
<dbReference type="Gene3D" id="1.10.20.140">
    <property type="match status" value="1"/>
</dbReference>
<dbReference type="PANTHER" id="PTHR11088:SF60">
    <property type="entry name" value="TRNA DIMETHYLALLYLTRANSFERASE"/>
    <property type="match status" value="1"/>
</dbReference>
<keyword evidence="4 10" id="KW-0808">Transferase</keyword>
<comment type="function">
    <text evidence="2 10 12">Catalyzes the transfer of a dimethylallyl group onto the adenine at position 37 in tRNAs that read codons beginning with uridine, leading to the formation of N6-(dimethylallyl)adenosine (i(6)A).</text>
</comment>
<feature type="region of interest" description="Interaction with substrate tRNA" evidence="10">
    <location>
        <begin position="27"/>
        <end position="30"/>
    </location>
</feature>
<dbReference type="InterPro" id="IPR027417">
    <property type="entry name" value="P-loop_NTPase"/>
</dbReference>
<dbReference type="HAMAP" id="MF_00185">
    <property type="entry name" value="IPP_trans"/>
    <property type="match status" value="1"/>
</dbReference>
<dbReference type="NCBIfam" id="TIGR00174">
    <property type="entry name" value="miaA"/>
    <property type="match status" value="1"/>
</dbReference>
<evidence type="ECO:0000313" key="15">
    <source>
        <dbReference type="Proteomes" id="UP001059934"/>
    </source>
</evidence>
<dbReference type="InterPro" id="IPR039657">
    <property type="entry name" value="Dimethylallyltransferase"/>
</dbReference>
<organism evidence="14 15">
    <name type="scientific">SAR92 clade bacterium H455</name>
    <dbReference type="NCBI Taxonomy" id="2974818"/>
    <lineage>
        <taxon>Bacteria</taxon>
        <taxon>Pseudomonadati</taxon>
        <taxon>Pseudomonadota</taxon>
        <taxon>Gammaproteobacteria</taxon>
        <taxon>Cellvibrionales</taxon>
        <taxon>Porticoccaceae</taxon>
        <taxon>SAR92 clade</taxon>
    </lineage>
</organism>
<evidence type="ECO:0000256" key="10">
    <source>
        <dbReference type="HAMAP-Rule" id="MF_00185"/>
    </source>
</evidence>
<gene>
    <name evidence="10 14" type="primary">miaA</name>
    <name evidence="14" type="ORF">NYF23_11200</name>
</gene>
<comment type="cofactor">
    <cofactor evidence="1 10">
        <name>Mg(2+)</name>
        <dbReference type="ChEBI" id="CHEBI:18420"/>
    </cofactor>
</comment>
<dbReference type="SUPFAM" id="SSF52540">
    <property type="entry name" value="P-loop containing nucleoside triphosphate hydrolases"/>
    <property type="match status" value="1"/>
</dbReference>
<evidence type="ECO:0000256" key="8">
    <source>
        <dbReference type="ARBA" id="ARBA00022842"/>
    </source>
</evidence>
<dbReference type="Pfam" id="PF01715">
    <property type="entry name" value="IPPT"/>
    <property type="match status" value="1"/>
</dbReference>
<proteinExistence type="inferred from homology"/>
<dbReference type="EMBL" id="CP103416">
    <property type="protein sequence ID" value="UVW36375.1"/>
    <property type="molecule type" value="Genomic_DNA"/>
</dbReference>
<evidence type="ECO:0000256" key="6">
    <source>
        <dbReference type="ARBA" id="ARBA00022741"/>
    </source>
</evidence>
<dbReference type="InterPro" id="IPR018022">
    <property type="entry name" value="IPT"/>
</dbReference>
<evidence type="ECO:0000313" key="14">
    <source>
        <dbReference type="EMBL" id="UVW36375.1"/>
    </source>
</evidence>
<protein>
    <recommendedName>
        <fullName evidence="10">tRNA dimethylallyltransferase</fullName>
        <ecNumber evidence="10">2.5.1.75</ecNumber>
    </recommendedName>
    <alternativeName>
        <fullName evidence="10">Dimethylallyl diphosphate:tRNA dimethylallyltransferase</fullName>
        <shortName evidence="10">DMAPP:tRNA dimethylallyltransferase</shortName>
        <shortName evidence="10">DMATase</shortName>
    </alternativeName>
    <alternativeName>
        <fullName evidence="10">Isopentenyl-diphosphate:tRNA isopentenyltransferase</fullName>
        <shortName evidence="10">IPP transferase</shortName>
        <shortName evidence="10">IPPT</shortName>
        <shortName evidence="10">IPTase</shortName>
    </alternativeName>
</protein>
<evidence type="ECO:0000256" key="7">
    <source>
        <dbReference type="ARBA" id="ARBA00022840"/>
    </source>
</evidence>
<feature type="region of interest" description="Interaction with substrate tRNA" evidence="10">
    <location>
        <begin position="151"/>
        <end position="155"/>
    </location>
</feature>
<evidence type="ECO:0000256" key="12">
    <source>
        <dbReference type="RuleBase" id="RU003784"/>
    </source>
</evidence>
<comment type="subunit">
    <text evidence="10">Monomer.</text>
</comment>
<dbReference type="PANTHER" id="PTHR11088">
    <property type="entry name" value="TRNA DIMETHYLALLYLTRANSFERASE"/>
    <property type="match status" value="1"/>
</dbReference>
<evidence type="ECO:0000256" key="2">
    <source>
        <dbReference type="ARBA" id="ARBA00003213"/>
    </source>
</evidence>
<comment type="caution">
    <text evidence="10">Lacks conserved residue(s) required for the propagation of feature annotation.</text>
</comment>
<keyword evidence="8 10" id="KW-0460">Magnesium</keyword>
<evidence type="ECO:0000256" key="1">
    <source>
        <dbReference type="ARBA" id="ARBA00001946"/>
    </source>
</evidence>
<evidence type="ECO:0000256" key="13">
    <source>
        <dbReference type="RuleBase" id="RU003785"/>
    </source>
</evidence>
<evidence type="ECO:0000256" key="9">
    <source>
        <dbReference type="ARBA" id="ARBA00049563"/>
    </source>
</evidence>
<keyword evidence="7 10" id="KW-0067">ATP-binding</keyword>
<dbReference type="Proteomes" id="UP001059934">
    <property type="component" value="Chromosome"/>
</dbReference>
<evidence type="ECO:0000256" key="3">
    <source>
        <dbReference type="ARBA" id="ARBA00005842"/>
    </source>
</evidence>
<comment type="catalytic activity">
    <reaction evidence="9 10 11">
        <text>adenosine(37) in tRNA + dimethylallyl diphosphate = N(6)-dimethylallyladenosine(37) in tRNA + diphosphate</text>
        <dbReference type="Rhea" id="RHEA:26482"/>
        <dbReference type="Rhea" id="RHEA-COMP:10162"/>
        <dbReference type="Rhea" id="RHEA-COMP:10375"/>
        <dbReference type="ChEBI" id="CHEBI:33019"/>
        <dbReference type="ChEBI" id="CHEBI:57623"/>
        <dbReference type="ChEBI" id="CHEBI:74411"/>
        <dbReference type="ChEBI" id="CHEBI:74415"/>
        <dbReference type="EC" id="2.5.1.75"/>
    </reaction>
</comment>
<sequence>MGPTASGKTDLAIALQEHLPVELINVDSAQIYRQLDIGSAKPDKATLAVAPHRLINILDPLESYSAADFITDATREMAEISSRGKIPLLVGGTMLYFKALLEGLSDMPPADADIRAEILKHAQDFGWASVHEQLRAVDPESAASLHPNHSQRIQRALEVYRISGVPMSLLRSEPNVGSVAQSYNIKQIALLPNNRKLIHRRIDIRFRKMMEAGFEAEVRALFQRGDLHADLPAIRSVGYRQIWQYLQGQCSLDEAVEKGIIATRQLAKRQITWLRNWPSSCEIQVDNETELLSINNICQLALKKLPVAPIYSRNMES</sequence>
<feature type="binding site" evidence="10">
    <location>
        <begin position="4"/>
        <end position="9"/>
    </location>
    <ligand>
        <name>substrate</name>
    </ligand>
</feature>
<dbReference type="EC" id="2.5.1.75" evidence="10"/>
<reference evidence="14" key="1">
    <citation type="submission" date="2022-08" db="EMBL/GenBank/DDBJ databases">
        <title>Catabolic pathway analysis in culturable SAR92 clade bacteria reveals their overlooked roles in DMSP degradation in coastal seas.</title>
        <authorList>
            <person name="He X."/>
            <person name="Zhang X."/>
            <person name="Zhang Y."/>
        </authorList>
    </citation>
    <scope>NUCLEOTIDE SEQUENCE</scope>
    <source>
        <strain evidence="14">H455</strain>
    </source>
</reference>
<comment type="similarity">
    <text evidence="3 10 13">Belongs to the IPP transferase family.</text>
</comment>
<keyword evidence="5 10" id="KW-0819">tRNA processing</keyword>
<feature type="site" description="Interaction with substrate tRNA" evidence="10">
    <location>
        <position position="93"/>
    </location>
</feature>
<feature type="binding site" evidence="10">
    <location>
        <begin position="2"/>
        <end position="9"/>
    </location>
    <ligand>
        <name>ATP</name>
        <dbReference type="ChEBI" id="CHEBI:30616"/>
    </ligand>
</feature>
<dbReference type="GO" id="GO:0052381">
    <property type="term" value="F:tRNA dimethylallyltransferase activity"/>
    <property type="evidence" value="ECO:0007669"/>
    <property type="project" value="UniProtKB-EC"/>
</dbReference>